<dbReference type="InterPro" id="IPR036677">
    <property type="entry name" value="EutN_CcmL_sf"/>
</dbReference>
<accession>A0A419T2J7</accession>
<keyword evidence="2" id="KW-1282">Carboxysome</keyword>
<dbReference type="PANTHER" id="PTHR36539">
    <property type="entry name" value="ETHANOLAMINE UTILIZATION PROTEIN EUTN"/>
    <property type="match status" value="1"/>
</dbReference>
<evidence type="ECO:0000313" key="4">
    <source>
        <dbReference type="EMBL" id="RKD31663.1"/>
    </source>
</evidence>
<dbReference type="AlphaFoldDB" id="A0A419T2J7"/>
<name>A0A419T2J7_9FIRM</name>
<dbReference type="PANTHER" id="PTHR36539:SF1">
    <property type="entry name" value="BACTERIAL MICROCOMPARTMENT SHELL VERTEX PROTEIN EUTN"/>
    <property type="match status" value="1"/>
</dbReference>
<dbReference type="Proteomes" id="UP000284177">
    <property type="component" value="Unassembled WGS sequence"/>
</dbReference>
<dbReference type="EMBL" id="MCIB01000016">
    <property type="protein sequence ID" value="RKD31663.1"/>
    <property type="molecule type" value="Genomic_DNA"/>
</dbReference>
<dbReference type="OrthoDB" id="196195at2"/>
<dbReference type="InterPro" id="IPR004992">
    <property type="entry name" value="EutN_CcmL"/>
</dbReference>
<dbReference type="GO" id="GO:0031470">
    <property type="term" value="C:carboxysome"/>
    <property type="evidence" value="ECO:0007669"/>
    <property type="project" value="UniProtKB-SubCell"/>
</dbReference>
<dbReference type="Pfam" id="PF03319">
    <property type="entry name" value="EutN_CcmL"/>
    <property type="match status" value="1"/>
</dbReference>
<dbReference type="PROSITE" id="PS51932">
    <property type="entry name" value="BMV"/>
    <property type="match status" value="1"/>
</dbReference>
<sequence>MILGKVVGTVVATRKDERLVGYKLMVVQPINEDKKPIGQSVIAIDTVGAGIGEIVIYTKGSGARKAANKPDSPIDVAIVAIVDNIDVYKDIT</sequence>
<dbReference type="CDD" id="cd01614">
    <property type="entry name" value="EutN_CcmL"/>
    <property type="match status" value="1"/>
</dbReference>
<keyword evidence="3" id="KW-1283">Bacterial microcompartment</keyword>
<evidence type="ECO:0000256" key="1">
    <source>
        <dbReference type="ARBA" id="ARBA00023587"/>
    </source>
</evidence>
<dbReference type="RefSeq" id="WP_120169234.1">
    <property type="nucleotide sequence ID" value="NZ_MCIB01000016.1"/>
</dbReference>
<protein>
    <submittedName>
        <fullName evidence="4">Ethanolamine utilization protein EutN</fullName>
    </submittedName>
</protein>
<dbReference type="SUPFAM" id="SSF159133">
    <property type="entry name" value="EutN/CcmL-like"/>
    <property type="match status" value="1"/>
</dbReference>
<comment type="caution">
    <text evidence="4">The sequence shown here is derived from an EMBL/GenBank/DDBJ whole genome shotgun (WGS) entry which is preliminary data.</text>
</comment>
<proteinExistence type="predicted"/>
<evidence type="ECO:0000256" key="3">
    <source>
        <dbReference type="ARBA" id="ARBA00024446"/>
    </source>
</evidence>
<dbReference type="Gene3D" id="2.40.50.220">
    <property type="entry name" value="EutN/Ccml"/>
    <property type="match status" value="1"/>
</dbReference>
<gene>
    <name evidence="4" type="ORF">BET03_12245</name>
</gene>
<evidence type="ECO:0000256" key="2">
    <source>
        <dbReference type="ARBA" id="ARBA00023669"/>
    </source>
</evidence>
<keyword evidence="5" id="KW-1185">Reference proteome</keyword>
<organism evidence="4 5">
    <name type="scientific">Thermohalobacter berrensis</name>
    <dbReference type="NCBI Taxonomy" id="99594"/>
    <lineage>
        <taxon>Bacteria</taxon>
        <taxon>Bacillati</taxon>
        <taxon>Bacillota</taxon>
        <taxon>Tissierellia</taxon>
        <taxon>Tissierellales</taxon>
        <taxon>Thermohalobacteraceae</taxon>
        <taxon>Thermohalobacter</taxon>
    </lineage>
</organism>
<reference evidence="4 5" key="1">
    <citation type="submission" date="2016-08" db="EMBL/GenBank/DDBJ databases">
        <title>Novel Firmicutes and Novel Genomes.</title>
        <authorList>
            <person name="Poppleton D.I."/>
            <person name="Gribaldo S."/>
        </authorList>
    </citation>
    <scope>NUCLEOTIDE SEQUENCE [LARGE SCALE GENOMIC DNA]</scope>
    <source>
        <strain evidence="4 5">CTT3</strain>
    </source>
</reference>
<comment type="subcellular location">
    <subcellularLocation>
        <location evidence="1">Carboxysome</location>
    </subcellularLocation>
</comment>
<evidence type="ECO:0000313" key="5">
    <source>
        <dbReference type="Proteomes" id="UP000284177"/>
    </source>
</evidence>